<feature type="transmembrane region" description="Helical" evidence="2">
    <location>
        <begin position="6"/>
        <end position="28"/>
    </location>
</feature>
<dbReference type="EMBL" id="VITR01000006">
    <property type="protein sequence ID" value="TWB42523.1"/>
    <property type="molecule type" value="Genomic_DNA"/>
</dbReference>
<feature type="compositionally biased region" description="Basic and acidic residues" evidence="1">
    <location>
        <begin position="154"/>
        <end position="163"/>
    </location>
</feature>
<evidence type="ECO:0000313" key="3">
    <source>
        <dbReference type="EMBL" id="TWB42523.1"/>
    </source>
</evidence>
<evidence type="ECO:0000256" key="2">
    <source>
        <dbReference type="SAM" id="Phobius"/>
    </source>
</evidence>
<protein>
    <submittedName>
        <fullName evidence="3">Uncharacterized protein</fullName>
    </submittedName>
</protein>
<keyword evidence="2" id="KW-1133">Transmembrane helix</keyword>
<evidence type="ECO:0000313" key="4">
    <source>
        <dbReference type="Proteomes" id="UP000315751"/>
    </source>
</evidence>
<organism evidence="3 4">
    <name type="scientific">Nitrospirillum amazonense</name>
    <dbReference type="NCBI Taxonomy" id="28077"/>
    <lineage>
        <taxon>Bacteria</taxon>
        <taxon>Pseudomonadati</taxon>
        <taxon>Pseudomonadota</taxon>
        <taxon>Alphaproteobacteria</taxon>
        <taxon>Rhodospirillales</taxon>
        <taxon>Azospirillaceae</taxon>
        <taxon>Nitrospirillum</taxon>
    </lineage>
</organism>
<keyword evidence="2" id="KW-0472">Membrane</keyword>
<sequence length="173" mass="19582">MVVRGMLIQILMGFSALLMLAAIMLWLWRQTVELRLRKALGSSTDKMRAVSNEKTQVLSFLEQQRMALGVKRGEAAKMRAAISQLRIDNNEMRVRDFYVLHQIGEPSKDKEEYACNLLPSPAVDPGRELPAPLRGIDHRSSIWAESEAAARRQLDMHFPEKGPLRPAGFRRGA</sequence>
<keyword evidence="4" id="KW-1185">Reference proteome</keyword>
<dbReference type="Proteomes" id="UP000315751">
    <property type="component" value="Unassembled WGS sequence"/>
</dbReference>
<feature type="region of interest" description="Disordered" evidence="1">
    <location>
        <begin position="154"/>
        <end position="173"/>
    </location>
</feature>
<accession>A0A560H876</accession>
<proteinExistence type="predicted"/>
<evidence type="ECO:0000256" key="1">
    <source>
        <dbReference type="SAM" id="MobiDB-lite"/>
    </source>
</evidence>
<comment type="caution">
    <text evidence="3">The sequence shown here is derived from an EMBL/GenBank/DDBJ whole genome shotgun (WGS) entry which is preliminary data.</text>
</comment>
<name>A0A560H876_9PROT</name>
<gene>
    <name evidence="3" type="ORF">FBZ90_106119</name>
</gene>
<reference evidence="3 4" key="1">
    <citation type="submission" date="2019-06" db="EMBL/GenBank/DDBJ databases">
        <title>Genomic Encyclopedia of Type Strains, Phase IV (KMG-V): Genome sequencing to study the core and pangenomes of soil and plant-associated prokaryotes.</title>
        <authorList>
            <person name="Whitman W."/>
        </authorList>
    </citation>
    <scope>NUCLEOTIDE SEQUENCE [LARGE SCALE GENOMIC DNA]</scope>
    <source>
        <strain evidence="3 4">BR 11622</strain>
    </source>
</reference>
<keyword evidence="2" id="KW-0812">Transmembrane</keyword>
<dbReference type="AlphaFoldDB" id="A0A560H876"/>